<reference evidence="2 3" key="1">
    <citation type="submission" date="2022-10" db="EMBL/GenBank/DDBJ databases">
        <title>The complete genomes of actinobacterial strains from the NBC collection.</title>
        <authorList>
            <person name="Joergensen T.S."/>
            <person name="Alvarez Arevalo M."/>
            <person name="Sterndorff E.B."/>
            <person name="Faurdal D."/>
            <person name="Vuksanovic O."/>
            <person name="Mourched A.-S."/>
            <person name="Charusanti P."/>
            <person name="Shaw S."/>
            <person name="Blin K."/>
            <person name="Weber T."/>
        </authorList>
    </citation>
    <scope>NUCLEOTIDE SEQUENCE [LARGE SCALE GENOMIC DNA]</scope>
    <source>
        <strain evidence="2 3">NBC 01752</strain>
    </source>
</reference>
<organism evidence="2 3">
    <name type="scientific">Streptomyces phaeochromogenes</name>
    <dbReference type="NCBI Taxonomy" id="1923"/>
    <lineage>
        <taxon>Bacteria</taxon>
        <taxon>Bacillati</taxon>
        <taxon>Actinomycetota</taxon>
        <taxon>Actinomycetes</taxon>
        <taxon>Kitasatosporales</taxon>
        <taxon>Streptomycetaceae</taxon>
        <taxon>Streptomyces</taxon>
        <taxon>Streptomyces phaeochromogenes group</taxon>
    </lineage>
</organism>
<proteinExistence type="predicted"/>
<sequence>MITGLRRGIDSPINPSYAYSPELTVPWPLAGHLSKVHGIDPWVAGLLIRPMLADLAEVGSWRYDTAKRYVVQDGLCHCFFLEHKLHRVTFYLADHGQKECLATPSPPPPEGRSTWFCPVDSPAPPPEGNSHNAWRHLLRTAAHLPMRLSQLAFLDFARLAPGTGFVPPDTFLSTFDAMAEQARIVHTRLPGGPGTVNITVGSQAWTVRRGDTADPHCKPYVRSIQHFQDPATPPETGNAAPVSLLSQPPASLRR</sequence>
<name>A0ABZ1H9R8_STRPH</name>
<evidence type="ECO:0000256" key="1">
    <source>
        <dbReference type="SAM" id="MobiDB-lite"/>
    </source>
</evidence>
<evidence type="ECO:0000313" key="3">
    <source>
        <dbReference type="Proteomes" id="UP001340816"/>
    </source>
</evidence>
<dbReference type="RefSeq" id="WP_326758955.1">
    <property type="nucleotide sequence ID" value="NZ_CP109135.1"/>
</dbReference>
<dbReference type="EMBL" id="CP109135">
    <property type="protein sequence ID" value="WSD14312.1"/>
    <property type="molecule type" value="Genomic_DNA"/>
</dbReference>
<dbReference type="Proteomes" id="UP001340816">
    <property type="component" value="Chromosome"/>
</dbReference>
<protein>
    <submittedName>
        <fullName evidence="2">Uncharacterized protein</fullName>
    </submittedName>
</protein>
<evidence type="ECO:0000313" key="2">
    <source>
        <dbReference type="EMBL" id="WSD14312.1"/>
    </source>
</evidence>
<feature type="region of interest" description="Disordered" evidence="1">
    <location>
        <begin position="228"/>
        <end position="254"/>
    </location>
</feature>
<accession>A0ABZ1H9R8</accession>
<gene>
    <name evidence="2" type="ORF">OHB35_14255</name>
</gene>
<feature type="compositionally biased region" description="Polar residues" evidence="1">
    <location>
        <begin position="244"/>
        <end position="254"/>
    </location>
</feature>
<keyword evidence="3" id="KW-1185">Reference proteome</keyword>